<dbReference type="GeneID" id="5977800"/>
<feature type="compositionally biased region" description="Low complexity" evidence="1">
    <location>
        <begin position="83"/>
        <end position="94"/>
    </location>
</feature>
<accession>Q0UC85</accession>
<feature type="region of interest" description="Disordered" evidence="1">
    <location>
        <begin position="46"/>
        <end position="118"/>
    </location>
</feature>
<feature type="compositionally biased region" description="Basic and acidic residues" evidence="1">
    <location>
        <begin position="107"/>
        <end position="118"/>
    </location>
</feature>
<evidence type="ECO:0000256" key="1">
    <source>
        <dbReference type="SAM" id="MobiDB-lite"/>
    </source>
</evidence>
<dbReference type="HOGENOM" id="CLU_1768766_0_0_1"/>
<dbReference type="EMBL" id="CH445341">
    <property type="protein sequence ID" value="EAT82023.1"/>
    <property type="molecule type" value="Genomic_DNA"/>
</dbReference>
<dbReference type="VEuPathDB" id="FungiDB:JI435_106290"/>
<feature type="compositionally biased region" description="Polar residues" evidence="1">
    <location>
        <begin position="55"/>
        <end position="75"/>
    </location>
</feature>
<dbReference type="Proteomes" id="UP000001055">
    <property type="component" value="Unassembled WGS sequence"/>
</dbReference>
<dbReference type="eggNOG" id="ENOG502RIR6">
    <property type="taxonomic scope" value="Eukaryota"/>
</dbReference>
<protein>
    <submittedName>
        <fullName evidence="2">Uncharacterized protein</fullName>
    </submittedName>
</protein>
<feature type="region of interest" description="Disordered" evidence="1">
    <location>
        <begin position="1"/>
        <end position="30"/>
    </location>
</feature>
<dbReference type="InParanoid" id="Q0UC85"/>
<dbReference type="RefSeq" id="XP_001800893.1">
    <property type="nucleotide sequence ID" value="XM_001800841.1"/>
</dbReference>
<sequence length="147" mass="15777">MSATTPPKKTVRLALDDDEPRTPTPTPKKTVRFALENDVVVEAPTSSLDGAVEASTATLNADPTLSTASQTSSREVSSRVPLEETPTTFSPETPTLHRSYSDDEGEKDAAGRVVEASHEPCEKCGGKVVWATMGEWLMICGECQEPQ</sequence>
<dbReference type="KEGG" id="pno:SNOG_10629"/>
<reference evidence="3" key="1">
    <citation type="journal article" date="2007" name="Plant Cell">
        <title>Dothideomycete-plant interactions illuminated by genome sequencing and EST analysis of the wheat pathogen Stagonospora nodorum.</title>
        <authorList>
            <person name="Hane J.K."/>
            <person name="Lowe R.G."/>
            <person name="Solomon P.S."/>
            <person name="Tan K.C."/>
            <person name="Schoch C.L."/>
            <person name="Spatafora J.W."/>
            <person name="Crous P.W."/>
            <person name="Kodira C."/>
            <person name="Birren B.W."/>
            <person name="Galagan J.E."/>
            <person name="Torriani S.F."/>
            <person name="McDonald B.A."/>
            <person name="Oliver R.P."/>
        </authorList>
    </citation>
    <scope>NUCLEOTIDE SEQUENCE [LARGE SCALE GENOMIC DNA]</scope>
    <source>
        <strain evidence="3">SN15 / ATCC MYA-4574 / FGSC 10173</strain>
    </source>
</reference>
<gene>
    <name evidence="2" type="ORF">SNOG_10629</name>
</gene>
<evidence type="ECO:0000313" key="3">
    <source>
        <dbReference type="Proteomes" id="UP000001055"/>
    </source>
</evidence>
<dbReference type="AlphaFoldDB" id="Q0UC85"/>
<organism evidence="2 3">
    <name type="scientific">Phaeosphaeria nodorum (strain SN15 / ATCC MYA-4574 / FGSC 10173)</name>
    <name type="common">Glume blotch fungus</name>
    <name type="synonym">Parastagonospora nodorum</name>
    <dbReference type="NCBI Taxonomy" id="321614"/>
    <lineage>
        <taxon>Eukaryota</taxon>
        <taxon>Fungi</taxon>
        <taxon>Dikarya</taxon>
        <taxon>Ascomycota</taxon>
        <taxon>Pezizomycotina</taxon>
        <taxon>Dothideomycetes</taxon>
        <taxon>Pleosporomycetidae</taxon>
        <taxon>Pleosporales</taxon>
        <taxon>Pleosporineae</taxon>
        <taxon>Phaeosphaeriaceae</taxon>
        <taxon>Parastagonospora</taxon>
    </lineage>
</organism>
<evidence type="ECO:0000313" key="2">
    <source>
        <dbReference type="EMBL" id="EAT82023.1"/>
    </source>
</evidence>
<proteinExistence type="predicted"/>
<name>Q0UC85_PHANO</name>